<dbReference type="EMBL" id="VJXY01000015">
    <property type="protein sequence ID" value="MBD6617241.1"/>
    <property type="molecule type" value="Genomic_DNA"/>
</dbReference>
<dbReference type="Proteomes" id="UP001165986">
    <property type="component" value="Unassembled WGS sequence"/>
</dbReference>
<name>A0AA40SXU2_9NOST</name>
<keyword evidence="2" id="KW-1185">Reference proteome</keyword>
<dbReference type="AlphaFoldDB" id="A0AA40SXU2"/>
<gene>
    <name evidence="1" type="ORF">FNW02_15745</name>
</gene>
<evidence type="ECO:0000313" key="1">
    <source>
        <dbReference type="EMBL" id="MBD6617241.1"/>
    </source>
</evidence>
<sequence>MPKVNISAYQKVEKIRWTKEYMDENLNNLKIIKIDDLKIADARSGIILEGLDLGTDGTAHINLTVPDGIEYLHLSIFDKKNTGQTKAAIYYQIASWDKDIKLTKVEKTYIDGKMTKITNSQYNQEPLLKQDLEKILTVLFEGCKSN</sequence>
<protein>
    <submittedName>
        <fullName evidence="1">Uncharacterized protein</fullName>
    </submittedName>
</protein>
<evidence type="ECO:0000313" key="2">
    <source>
        <dbReference type="Proteomes" id="UP001165986"/>
    </source>
</evidence>
<reference evidence="1" key="1">
    <citation type="submission" date="2019-07" db="EMBL/GenBank/DDBJ databases">
        <title>Toxilogical consequences of a new and cryptic species of cyanobacteria (Komarekiella delphini-convector) recovered from the epidermis of a bottlenose dolphin and 1500 ft. in the air.</title>
        <authorList>
            <person name="Brown A.O."/>
            <person name="Dvorak P."/>
            <person name="Villanueva C.D."/>
            <person name="Foss A.J."/>
            <person name="Garvey A.D."/>
            <person name="Gibson Q.A."/>
            <person name="Johansen J.R."/>
            <person name="Casamatta D.A."/>
        </authorList>
    </citation>
    <scope>NUCLEOTIDE SEQUENCE</scope>
    <source>
        <strain evidence="1">SJRDD-AB1</strain>
    </source>
</reference>
<organism evidence="1 2">
    <name type="scientific">Komarekiella delphini-convector SJRDD-AB1</name>
    <dbReference type="NCBI Taxonomy" id="2593771"/>
    <lineage>
        <taxon>Bacteria</taxon>
        <taxon>Bacillati</taxon>
        <taxon>Cyanobacteriota</taxon>
        <taxon>Cyanophyceae</taxon>
        <taxon>Nostocales</taxon>
        <taxon>Nostocaceae</taxon>
        <taxon>Komarekiella</taxon>
        <taxon>Komarekiella delphini-convector</taxon>
    </lineage>
</organism>
<comment type="caution">
    <text evidence="1">The sequence shown here is derived from an EMBL/GenBank/DDBJ whole genome shotgun (WGS) entry which is preliminary data.</text>
</comment>
<proteinExistence type="predicted"/>
<dbReference type="RefSeq" id="WP_191758461.1">
    <property type="nucleotide sequence ID" value="NZ_VJXY01000015.1"/>
</dbReference>
<accession>A0AA40SXU2</accession>